<sequence>MAVTESEHQQYCCNAVNPITRKSIVFTGLVVNAPLDEEFLRIKTRELVTAWPVLGGRLIRTTSPWSLSLGLTADVESRKIDKDLATYLPLDYERGEENAPKILESAKIEQIDEKFLFDIAPTVDNVFVFRITILEDATLLSFGFSHHLADATASLNVMKAFCALLSDKPIPELVLPPDSRGVKLSETVVDKAEDLRSVPSIRYTEHKENFDYGFLKIVCALWRMLRIRFSRWIGWRERLEARLVYLPGPWVDQIRAKVLNTIKTQQSSSEDGSHEPTRNDIINAWFLKTVYATAPASDDRMDFYGPMNYRQLIVPPPKGTYYIHNSFGFMRCKFSINQLRTDSITKIAQNLRLTTLRYKQASSIREYLRYCEDNSHRRLFPSIRSGSGLSMTMITSWTTCDYFGLDFSRAAVGKSQARVTFVNPMVRNLRDGMWPVAVVVKSGDGGYWLRGLNTPTGWEHFYGSTESKTLFPAV</sequence>
<dbReference type="Proteomes" id="UP000241818">
    <property type="component" value="Unassembled WGS sequence"/>
</dbReference>
<dbReference type="OrthoDB" id="21502at2759"/>
<dbReference type="AlphaFoldDB" id="A0A2T3AU22"/>
<evidence type="ECO:0000313" key="2">
    <source>
        <dbReference type="Proteomes" id="UP000241818"/>
    </source>
</evidence>
<dbReference type="EMBL" id="KZ679015">
    <property type="protein sequence ID" value="PSS12165.1"/>
    <property type="molecule type" value="Genomic_DNA"/>
</dbReference>
<organism evidence="1 2">
    <name type="scientific">Amorphotheca resinae ATCC 22711</name>
    <dbReference type="NCBI Taxonomy" id="857342"/>
    <lineage>
        <taxon>Eukaryota</taxon>
        <taxon>Fungi</taxon>
        <taxon>Dikarya</taxon>
        <taxon>Ascomycota</taxon>
        <taxon>Pezizomycotina</taxon>
        <taxon>Leotiomycetes</taxon>
        <taxon>Helotiales</taxon>
        <taxon>Amorphothecaceae</taxon>
        <taxon>Amorphotheca</taxon>
    </lineage>
</organism>
<gene>
    <name evidence="1" type="ORF">M430DRAFT_107605</name>
</gene>
<dbReference type="GeneID" id="36569249"/>
<dbReference type="RefSeq" id="XP_024718163.1">
    <property type="nucleotide sequence ID" value="XM_024861168.1"/>
</dbReference>
<dbReference type="STRING" id="857342.A0A2T3AU22"/>
<protein>
    <submittedName>
        <fullName evidence="1">Uncharacterized protein</fullName>
    </submittedName>
</protein>
<accession>A0A2T3AU22</accession>
<dbReference type="InterPro" id="IPR023213">
    <property type="entry name" value="CAT-like_dom_sf"/>
</dbReference>
<evidence type="ECO:0000313" key="1">
    <source>
        <dbReference type="EMBL" id="PSS12165.1"/>
    </source>
</evidence>
<proteinExistence type="predicted"/>
<reference evidence="1 2" key="1">
    <citation type="journal article" date="2018" name="New Phytol.">
        <title>Comparative genomics and transcriptomics depict ericoid mycorrhizal fungi as versatile saprotrophs and plant mutualists.</title>
        <authorList>
            <person name="Martino E."/>
            <person name="Morin E."/>
            <person name="Grelet G.A."/>
            <person name="Kuo A."/>
            <person name="Kohler A."/>
            <person name="Daghino S."/>
            <person name="Barry K.W."/>
            <person name="Cichocki N."/>
            <person name="Clum A."/>
            <person name="Dockter R.B."/>
            <person name="Hainaut M."/>
            <person name="Kuo R.C."/>
            <person name="LaButti K."/>
            <person name="Lindahl B.D."/>
            <person name="Lindquist E.A."/>
            <person name="Lipzen A."/>
            <person name="Khouja H.R."/>
            <person name="Magnuson J."/>
            <person name="Murat C."/>
            <person name="Ohm R.A."/>
            <person name="Singer S.W."/>
            <person name="Spatafora J.W."/>
            <person name="Wang M."/>
            <person name="Veneault-Fourrey C."/>
            <person name="Henrissat B."/>
            <person name="Grigoriev I.V."/>
            <person name="Martin F.M."/>
            <person name="Perotto S."/>
        </authorList>
    </citation>
    <scope>NUCLEOTIDE SEQUENCE [LARGE SCALE GENOMIC DNA]</scope>
    <source>
        <strain evidence="1 2">ATCC 22711</strain>
    </source>
</reference>
<dbReference type="Gene3D" id="3.30.559.10">
    <property type="entry name" value="Chloramphenicol acetyltransferase-like domain"/>
    <property type="match status" value="2"/>
</dbReference>
<dbReference type="InParanoid" id="A0A2T3AU22"/>
<keyword evidence="2" id="KW-1185">Reference proteome</keyword>
<name>A0A2T3AU22_AMORE</name>